<keyword evidence="3" id="KW-0813">Transport</keyword>
<accession>A0AAD5XLZ8</accession>
<evidence type="ECO:0000256" key="5">
    <source>
        <dbReference type="ARBA" id="ARBA00022842"/>
    </source>
</evidence>
<dbReference type="Proteomes" id="UP001212152">
    <property type="component" value="Unassembled WGS sequence"/>
</dbReference>
<feature type="domain" description="FIST" evidence="12">
    <location>
        <begin position="70"/>
        <end position="311"/>
    </location>
</feature>
<feature type="region of interest" description="Disordered" evidence="10">
    <location>
        <begin position="458"/>
        <end position="484"/>
    </location>
</feature>
<keyword evidence="9 11" id="KW-0472">Membrane</keyword>
<dbReference type="PANTHER" id="PTHR13890">
    <property type="entry name" value="RNA SPLICING PROTEIN MRS2, MITOCHONDRIAL"/>
    <property type="match status" value="1"/>
</dbReference>
<protein>
    <submittedName>
        <fullName evidence="13">Magnesium ion transporter</fullName>
    </submittedName>
</protein>
<dbReference type="GO" id="GO:0045016">
    <property type="term" value="P:mitochondrial magnesium ion transmembrane transport"/>
    <property type="evidence" value="ECO:0007669"/>
    <property type="project" value="TreeGrafter"/>
</dbReference>
<dbReference type="Pfam" id="PF22099">
    <property type="entry name" value="MRS2-like"/>
    <property type="match status" value="1"/>
</dbReference>
<feature type="transmembrane region" description="Helical" evidence="11">
    <location>
        <begin position="806"/>
        <end position="825"/>
    </location>
</feature>
<dbReference type="InterPro" id="IPR039204">
    <property type="entry name" value="MRS2-like"/>
</dbReference>
<dbReference type="GO" id="GO:0005743">
    <property type="term" value="C:mitochondrial inner membrane"/>
    <property type="evidence" value="ECO:0007669"/>
    <property type="project" value="TreeGrafter"/>
</dbReference>
<gene>
    <name evidence="13" type="primary">MRS2</name>
    <name evidence="13" type="ORF">HDU87_008705</name>
</gene>
<dbReference type="InterPro" id="IPR013702">
    <property type="entry name" value="FIST_domain_N"/>
</dbReference>
<organism evidence="13 14">
    <name type="scientific">Geranomyces variabilis</name>
    <dbReference type="NCBI Taxonomy" id="109894"/>
    <lineage>
        <taxon>Eukaryota</taxon>
        <taxon>Fungi</taxon>
        <taxon>Fungi incertae sedis</taxon>
        <taxon>Chytridiomycota</taxon>
        <taxon>Chytridiomycota incertae sedis</taxon>
        <taxon>Chytridiomycetes</taxon>
        <taxon>Spizellomycetales</taxon>
        <taxon>Powellomycetaceae</taxon>
        <taxon>Geranomyces</taxon>
    </lineage>
</organism>
<evidence type="ECO:0000256" key="3">
    <source>
        <dbReference type="ARBA" id="ARBA00022448"/>
    </source>
</evidence>
<evidence type="ECO:0000259" key="12">
    <source>
        <dbReference type="Pfam" id="PF08495"/>
    </source>
</evidence>
<evidence type="ECO:0000256" key="4">
    <source>
        <dbReference type="ARBA" id="ARBA00022692"/>
    </source>
</evidence>
<dbReference type="AlphaFoldDB" id="A0AAD5XLZ8"/>
<evidence type="ECO:0000313" key="13">
    <source>
        <dbReference type="EMBL" id="KAJ3170820.1"/>
    </source>
</evidence>
<evidence type="ECO:0000256" key="11">
    <source>
        <dbReference type="SAM" id="Phobius"/>
    </source>
</evidence>
<keyword evidence="6" id="KW-0809">Transit peptide</keyword>
<evidence type="ECO:0000313" key="14">
    <source>
        <dbReference type="Proteomes" id="UP001212152"/>
    </source>
</evidence>
<evidence type="ECO:0000256" key="9">
    <source>
        <dbReference type="ARBA" id="ARBA00023136"/>
    </source>
</evidence>
<keyword evidence="14" id="KW-1185">Reference proteome</keyword>
<dbReference type="Gene3D" id="1.20.58.340">
    <property type="entry name" value="Magnesium transport protein CorA, transmembrane region"/>
    <property type="match status" value="2"/>
</dbReference>
<dbReference type="GO" id="GO:0015095">
    <property type="term" value="F:magnesium ion transmembrane transporter activity"/>
    <property type="evidence" value="ECO:0007669"/>
    <property type="project" value="TreeGrafter"/>
</dbReference>
<evidence type="ECO:0000256" key="10">
    <source>
        <dbReference type="SAM" id="MobiDB-lite"/>
    </source>
</evidence>
<dbReference type="SUPFAM" id="SSF144083">
    <property type="entry name" value="Magnesium transport protein CorA, transmembrane region"/>
    <property type="match status" value="1"/>
</dbReference>
<feature type="compositionally biased region" description="Low complexity" evidence="10">
    <location>
        <begin position="458"/>
        <end position="467"/>
    </location>
</feature>
<dbReference type="PANTHER" id="PTHR13890:SF0">
    <property type="entry name" value="MAGNESIUM TRANSPORTER MRS2 HOMOLOG, MITOCHONDRIAL"/>
    <property type="match status" value="1"/>
</dbReference>
<dbReference type="InterPro" id="IPR045863">
    <property type="entry name" value="CorA_TM1_TM2"/>
</dbReference>
<evidence type="ECO:0000256" key="6">
    <source>
        <dbReference type="ARBA" id="ARBA00022946"/>
    </source>
</evidence>
<keyword evidence="8" id="KW-0406">Ion transport</keyword>
<name>A0AAD5XLZ8_9FUNG</name>
<sequence length="860" mass="92087">MLPPPCRASFARGIRYAPSSPSLLASTRRARRLWTTATSSSASLDRALDQCTAALHRSPHAPRKASKLCVVLASATYPAAGLERLGRAVIDRFAPATLIGLVVESVGHDGDGNAFGHGLSVTLMDAAAPSNNYTSVAADHPHCVGFVIQPEDTRRVKQKAVGRWPDLGRGFARKTDAEAFDLERFTTVSMGGGHVGLPRKLQAIKESSQDTPLLLTFSDREPHQFLETIDASFPSTTKLGLIGTMTPFVTGRPHTLYFNDKVLSGGLVGAAIVSKRIRTTSPQPSFTGLEALGEPLAITSCRGNIILNIDDTNAAKELLARMSNREMTAGVAPEHQLYVKVTDGDTSAVYRLTGGDPSKGTLAVDTVKDLEVGMKIQFMQRVGSEAAAKVEQADQAVVFACSDPDAAVASPPAQAPSVSSKAAITRTIAARSEHGFIYGRGTSNKSINALTGTIACDPDPAAASDTPPAAPPNPLTGSASSAANAASEPSSSAAFIYEDADGLGKLPDPSLSIPGTKKTLKLRAIVFDEKGNMAEPVEGEFSKIGICQHHKLQPRDLRKMDNTYSEQTPIILVREKAILVNLLNFKVLIEADAVILASKVGAENNPYSDMFLNEMSSKLRLSEGNYEFRALETIFLNVMGQLHAEQKTIFLRVNRTLETLDSRIDEPELKSLLIARRKLDEFALKVNAIRASFTAVLNQDDDLAALYLTDKAAGTPRAEADHIEAELLFEHYLNLADELANATSQLSANIAATSDIISIVLGSRRNLLLQYELMANLSMAALAPSTLLAGLLGMNVANGMEHADPTVFWSIFAATFAVSGGLWFASLRKMWKMALASGYKRKGGQGSARGFGMDVKKEVK</sequence>
<comment type="similarity">
    <text evidence="2">Belongs to the CorA metal ion transporter (MIT) (TC 1.A.35) family.</text>
</comment>
<proteinExistence type="inferred from homology"/>
<evidence type="ECO:0000256" key="8">
    <source>
        <dbReference type="ARBA" id="ARBA00023065"/>
    </source>
</evidence>
<keyword evidence="5" id="KW-0460">Magnesium</keyword>
<dbReference type="Gene3D" id="2.40.128.330">
    <property type="match status" value="1"/>
</dbReference>
<comment type="subcellular location">
    <subcellularLocation>
        <location evidence="1">Membrane</location>
        <topology evidence="1">Multi-pass membrane protein</topology>
    </subcellularLocation>
</comment>
<evidence type="ECO:0000256" key="7">
    <source>
        <dbReference type="ARBA" id="ARBA00022989"/>
    </source>
</evidence>
<reference evidence="13" key="1">
    <citation type="submission" date="2020-05" db="EMBL/GenBank/DDBJ databases">
        <title>Phylogenomic resolution of chytrid fungi.</title>
        <authorList>
            <person name="Stajich J.E."/>
            <person name="Amses K."/>
            <person name="Simmons R."/>
            <person name="Seto K."/>
            <person name="Myers J."/>
            <person name="Bonds A."/>
            <person name="Quandt C.A."/>
            <person name="Barry K."/>
            <person name="Liu P."/>
            <person name="Grigoriev I."/>
            <person name="Longcore J.E."/>
            <person name="James T.Y."/>
        </authorList>
    </citation>
    <scope>NUCLEOTIDE SEQUENCE</scope>
    <source>
        <strain evidence="13">JEL0379</strain>
    </source>
</reference>
<comment type="caution">
    <text evidence="13">The sequence shown here is derived from an EMBL/GenBank/DDBJ whole genome shotgun (WGS) entry which is preliminary data.</text>
</comment>
<evidence type="ECO:0000256" key="1">
    <source>
        <dbReference type="ARBA" id="ARBA00004141"/>
    </source>
</evidence>
<keyword evidence="7 11" id="KW-1133">Transmembrane helix</keyword>
<dbReference type="CDD" id="cd12823">
    <property type="entry name" value="Mrs2_Mfm1p-like"/>
    <property type="match status" value="1"/>
</dbReference>
<dbReference type="Pfam" id="PF08495">
    <property type="entry name" value="FIST"/>
    <property type="match status" value="1"/>
</dbReference>
<evidence type="ECO:0000256" key="2">
    <source>
        <dbReference type="ARBA" id="ARBA00009765"/>
    </source>
</evidence>
<keyword evidence="4 11" id="KW-0812">Transmembrane</keyword>
<dbReference type="EMBL" id="JADGJQ010000093">
    <property type="protein sequence ID" value="KAJ3170820.1"/>
    <property type="molecule type" value="Genomic_DNA"/>
</dbReference>